<reference evidence="1 2" key="1">
    <citation type="submission" date="2018-06" db="EMBL/GenBank/DDBJ databases">
        <authorList>
            <consortium name="Pathogen Informatics"/>
            <person name="Doyle S."/>
        </authorList>
    </citation>
    <scope>NUCLEOTIDE SEQUENCE [LARGE SCALE GENOMIC DNA]</scope>
    <source>
        <strain evidence="1 2">NCTC11190</strain>
    </source>
</reference>
<evidence type="ECO:0000313" key="1">
    <source>
        <dbReference type="EMBL" id="SUE33563.1"/>
    </source>
</evidence>
<organism evidence="1 2">
    <name type="scientific">Rikenella microfusus</name>
    <dbReference type="NCBI Taxonomy" id="28139"/>
    <lineage>
        <taxon>Bacteria</taxon>
        <taxon>Pseudomonadati</taxon>
        <taxon>Bacteroidota</taxon>
        <taxon>Bacteroidia</taxon>
        <taxon>Bacteroidales</taxon>
        <taxon>Rikenellaceae</taxon>
        <taxon>Rikenella</taxon>
    </lineage>
</organism>
<name>A0A379MPX6_9BACT</name>
<gene>
    <name evidence="1" type="ORF">NCTC11190_00772</name>
</gene>
<dbReference type="Proteomes" id="UP000255233">
    <property type="component" value="Unassembled WGS sequence"/>
</dbReference>
<evidence type="ECO:0000313" key="2">
    <source>
        <dbReference type="Proteomes" id="UP000255233"/>
    </source>
</evidence>
<dbReference type="EMBL" id="UGVL01000001">
    <property type="protein sequence ID" value="SUE33563.1"/>
    <property type="molecule type" value="Genomic_DNA"/>
</dbReference>
<protein>
    <submittedName>
        <fullName evidence="1">Uncharacterized protein</fullName>
    </submittedName>
</protein>
<accession>A0A379MPX6</accession>
<proteinExistence type="predicted"/>
<keyword evidence="2" id="KW-1185">Reference proteome</keyword>
<dbReference type="AlphaFoldDB" id="A0A379MPX6"/>
<sequence>MRQKNLPLRRKRPGGLCGMPMKKRILCLLSVAAVAAGCTEKGMFDNIHVRPNTTLPVGNVVASDSSLFELADIQKNMQVGPDGVLTFVDSTDLTLSGPEVGTSLVEVPAQKFDLYKDLTSWSGAGGFIDLPTGQVAETFTLTGLDGATVDTVVFSEGSFTVSVGGLDAVPGYDRSELRIVVPNLLKDEQPVTLTAGEPLALGPDYMLVLDAGNRMSVRFEGRVPSMTALDGEVNIDGGEIDYIAGFFGRKEISRVSRLIEAGDLAEFSQNAEYVRFDRPEIVFYLKNEYNAPMMADIESLRIDDTPIELKPGLEGQLILVAPQAVTRIVINNDKTRSGTGLTDALTKEFSRLAVDVNTLLNPTAADLGDPSYAAPDHNSTSVRDTLGGAFLIALPLDGVLDGVAFDQEMEVDLKDMNKEDIDYEELTLTLSGTNGLPLGLSIEVSVREPGSGVSVPLFDEPVEFPSSENNLKPDDPAFRPGVVDGKNLISRSLSPDKIDLLLGADKLFLRLTATTMGAAERKAAKIYSPSELDLRIVAGARLDYTINPK</sequence>